<evidence type="ECO:0000313" key="2">
    <source>
        <dbReference type="EMBL" id="MXQ62818.1"/>
    </source>
</evidence>
<dbReference type="EMBL" id="WUTW01000001">
    <property type="protein sequence ID" value="MXQ62818.1"/>
    <property type="molecule type" value="Genomic_DNA"/>
</dbReference>
<sequence>MRSVERSLTTVQRFDQPGDRHRAEDPARTAHLALSLITVWSIRTGRRLRAAPISDLTSAELEAFWADPLMDDEPP</sequence>
<evidence type="ECO:0000313" key="3">
    <source>
        <dbReference type="Proteomes" id="UP000431901"/>
    </source>
</evidence>
<reference evidence="2 3" key="1">
    <citation type="submission" date="2019-12" db="EMBL/GenBank/DDBJ databases">
        <title>Nocardia macrotermitis sp. nov. and Nocardia aurantia sp. nov., isolated from the gut of the fungus growing-termite Macrotermes natalensis.</title>
        <authorList>
            <person name="Christine B."/>
            <person name="Rene B."/>
        </authorList>
    </citation>
    <scope>NUCLEOTIDE SEQUENCE [LARGE SCALE GENOMIC DNA]</scope>
    <source>
        <strain evidence="2 3">DSM 102126</strain>
    </source>
</reference>
<dbReference type="Proteomes" id="UP000431901">
    <property type="component" value="Unassembled WGS sequence"/>
</dbReference>
<proteinExistence type="predicted"/>
<evidence type="ECO:0000256" key="1">
    <source>
        <dbReference type="SAM" id="MobiDB-lite"/>
    </source>
</evidence>
<organism evidence="2 3">
    <name type="scientific">Actinomadura rayongensis</name>
    <dbReference type="NCBI Taxonomy" id="1429076"/>
    <lineage>
        <taxon>Bacteria</taxon>
        <taxon>Bacillati</taxon>
        <taxon>Actinomycetota</taxon>
        <taxon>Actinomycetes</taxon>
        <taxon>Streptosporangiales</taxon>
        <taxon>Thermomonosporaceae</taxon>
        <taxon>Actinomadura</taxon>
    </lineage>
</organism>
<comment type="caution">
    <text evidence="2">The sequence shown here is derived from an EMBL/GenBank/DDBJ whole genome shotgun (WGS) entry which is preliminary data.</text>
</comment>
<protein>
    <submittedName>
        <fullName evidence="2">Uncharacterized protein</fullName>
    </submittedName>
</protein>
<keyword evidence="3" id="KW-1185">Reference proteome</keyword>
<feature type="compositionally biased region" description="Polar residues" evidence="1">
    <location>
        <begin position="1"/>
        <end position="13"/>
    </location>
</feature>
<dbReference type="RefSeq" id="WP_161101055.1">
    <property type="nucleotide sequence ID" value="NZ_JBHLYI010000002.1"/>
</dbReference>
<feature type="region of interest" description="Disordered" evidence="1">
    <location>
        <begin position="1"/>
        <end position="26"/>
    </location>
</feature>
<feature type="compositionally biased region" description="Basic and acidic residues" evidence="1">
    <location>
        <begin position="16"/>
        <end position="26"/>
    </location>
</feature>
<accession>A0A6I4W0R9</accession>
<gene>
    <name evidence="2" type="ORF">GQ466_02085</name>
</gene>
<dbReference type="AlphaFoldDB" id="A0A6I4W0R9"/>
<dbReference type="OrthoDB" id="3483815at2"/>
<name>A0A6I4W0R9_9ACTN</name>